<dbReference type="InterPro" id="IPR011604">
    <property type="entry name" value="PDDEXK-like_dom_sf"/>
</dbReference>
<proteinExistence type="predicted"/>
<accession>A0A840C881</accession>
<dbReference type="SUPFAM" id="SSF52540">
    <property type="entry name" value="P-loop containing nucleoside triphosphate hydrolases"/>
    <property type="match status" value="1"/>
</dbReference>
<feature type="region of interest" description="Disordered" evidence="1">
    <location>
        <begin position="684"/>
        <end position="707"/>
    </location>
</feature>
<comment type="caution">
    <text evidence="3">The sequence shown here is derived from an EMBL/GenBank/DDBJ whole genome shotgun (WGS) entry which is preliminary data.</text>
</comment>
<dbReference type="Gene3D" id="3.90.320.10">
    <property type="match status" value="1"/>
</dbReference>
<dbReference type="RefSeq" id="WP_054537532.1">
    <property type="nucleotide sequence ID" value="NZ_JACIEQ010000001.1"/>
</dbReference>
<evidence type="ECO:0000256" key="1">
    <source>
        <dbReference type="SAM" id="MobiDB-lite"/>
    </source>
</evidence>
<dbReference type="InterPro" id="IPR038726">
    <property type="entry name" value="PDDEXK_AddAB-type"/>
</dbReference>
<evidence type="ECO:0000313" key="3">
    <source>
        <dbReference type="EMBL" id="MBB4021635.1"/>
    </source>
</evidence>
<reference evidence="3" key="1">
    <citation type="submission" date="2020-08" db="EMBL/GenBank/DDBJ databases">
        <title>Genomic Encyclopedia of Type Strains, Phase IV (KMG-IV): sequencing the most valuable type-strain genomes for metagenomic binning, comparative biology and taxonomic classification.</title>
        <authorList>
            <person name="Goeker M."/>
        </authorList>
    </citation>
    <scope>NUCLEOTIDE SEQUENCE [LARGE SCALE GENOMIC DNA]</scope>
    <source>
        <strain evidence="3">DSM 105040</strain>
    </source>
</reference>
<organism evidence="3 4">
    <name type="scientific">Actibacterium naphthalenivorans</name>
    <dbReference type="NCBI Taxonomy" id="1614693"/>
    <lineage>
        <taxon>Bacteria</taxon>
        <taxon>Pseudomonadati</taxon>
        <taxon>Pseudomonadota</taxon>
        <taxon>Alphaproteobacteria</taxon>
        <taxon>Rhodobacterales</taxon>
        <taxon>Roseobacteraceae</taxon>
        <taxon>Actibacterium</taxon>
    </lineage>
</organism>
<feature type="compositionally biased region" description="Pro residues" evidence="1">
    <location>
        <begin position="695"/>
        <end position="705"/>
    </location>
</feature>
<keyword evidence="4" id="KW-1185">Reference proteome</keyword>
<feature type="domain" description="PD-(D/E)XK endonuclease-like" evidence="2">
    <location>
        <begin position="709"/>
        <end position="908"/>
    </location>
</feature>
<dbReference type="Proteomes" id="UP000585681">
    <property type="component" value="Unassembled WGS sequence"/>
</dbReference>
<dbReference type="NCBIfam" id="TIGR02786">
    <property type="entry name" value="addB_alphas"/>
    <property type="match status" value="1"/>
</dbReference>
<dbReference type="InterPro" id="IPR014153">
    <property type="entry name" value="Ds_break_AddB"/>
</dbReference>
<dbReference type="AlphaFoldDB" id="A0A840C881"/>
<sequence length="977" mass="108100">MFDRPGPRIFGLPPGTDFPRELLIGLEQRLSEHPPEDWARVEIYVNTRRMQRRLIALFAEGPPRLLPRIRLVSELGQGATMADLPPPVSALRRRLELSQLVAGLLQRQPDLAPSAAIYDLSDSLAALMDEMQGEGVPPRALQELDLSHLSAHWERTRRFLSIVDRFFGDDALDKEAHSRLAAERLARLWQVAPPSHPVIVAGSTGSRGATALFMEAVARLPQGAVVLPGFDFDQPESVWSAMDDAMTAEDHPQFRFRKLTEAMGTKPADVRCWNDTARPANPTRNRLISLALRPAPVTDQWLDEGRNLHGVDTATARMTLIEAPSPRAEALSIALRLRQAAEDGVTAALITPDRMLTRQVTAALDRWGIEPDDSAGLPLQLSAPGRFLRHVAALFGQRLTAEALLALLKHPLTSSSKGLRGPHLLWTRELELHVRRVGLPFPLGSDLIRWAEAGTDGRADWARWLAGLLDGLADIGPRPLCDHIAHHQTLAEALAAGADAAGSGDLWDKPAGKEAQKAVADLVAEAPHGGTLTPGDYGDLFRSVLNRYEVHDPIQPHPRIMFWGTLEARVQGADLVILGGLNEGSWPAMPPPDPWLNREMRRDVGLLLPERRIGLAAHDFQQAIAAPEVFLTRAIRDAEAETVPSRWLNRLTNLLNGLSGQNGAEALAQMRARGREWLALATTLEEPEARRDPAPRPSPRPPVPVRPNRLSVTRIQTLIRDPYAIYARYVLNLNPLDPLWQEPDAPLRGTILHKVFERLLRGGVNPDPAQAKADLLAIADEVFQSDAPWPAARRMWRARLARVADWFLTGEAERQAQAHWIALERKGAVHLPDGFMLTAEADRIDQRDDGRLVIYDYKTGTPPTLAQMKELDKQLLLEAAMAERGGFEGLAPAPVDHVAYIGLGASPKIVVNALENGLVDETWADLAALIEKYHARDQGYTARRVIFSREEVTDYDHLSRYGEWDESQAPQPVEVGR</sequence>
<dbReference type="InterPro" id="IPR027417">
    <property type="entry name" value="P-loop_NTPase"/>
</dbReference>
<gene>
    <name evidence="3" type="ORF">GGR17_001426</name>
</gene>
<name>A0A840C881_9RHOB</name>
<evidence type="ECO:0000259" key="2">
    <source>
        <dbReference type="Pfam" id="PF12705"/>
    </source>
</evidence>
<protein>
    <submittedName>
        <fullName evidence="3">Double-strand break repair protein AddB</fullName>
    </submittedName>
</protein>
<dbReference type="Pfam" id="PF12705">
    <property type="entry name" value="PDDEXK_1"/>
    <property type="match status" value="1"/>
</dbReference>
<dbReference type="EMBL" id="JACIEQ010000001">
    <property type="protein sequence ID" value="MBB4021635.1"/>
    <property type="molecule type" value="Genomic_DNA"/>
</dbReference>
<dbReference type="SUPFAM" id="SSF52980">
    <property type="entry name" value="Restriction endonuclease-like"/>
    <property type="match status" value="1"/>
</dbReference>
<evidence type="ECO:0000313" key="4">
    <source>
        <dbReference type="Proteomes" id="UP000585681"/>
    </source>
</evidence>
<dbReference type="InterPro" id="IPR011335">
    <property type="entry name" value="Restrct_endonuc-II-like"/>
</dbReference>